<proteinExistence type="predicted"/>
<name>A0A0C9UJW8_SPHS4</name>
<accession>A0A0C9UJW8</accession>
<dbReference type="Proteomes" id="UP000054279">
    <property type="component" value="Unassembled WGS sequence"/>
</dbReference>
<evidence type="ECO:0000313" key="3">
    <source>
        <dbReference type="Proteomes" id="UP000054279"/>
    </source>
</evidence>
<sequence>MRPRTSSSFVIPPPTSVMEMNRRDRFTTESNGVVYPLSIFVETTTETDRAVQQEGGEDVSQKERRSTSLSDKGVFEGGLAL</sequence>
<evidence type="ECO:0000256" key="1">
    <source>
        <dbReference type="SAM" id="MobiDB-lite"/>
    </source>
</evidence>
<dbReference type="HOGENOM" id="CLU_2575392_0_0_1"/>
<protein>
    <submittedName>
        <fullName evidence="2">Uncharacterized protein</fullName>
    </submittedName>
</protein>
<dbReference type="EMBL" id="KN837124">
    <property type="protein sequence ID" value="KIJ43333.1"/>
    <property type="molecule type" value="Genomic_DNA"/>
</dbReference>
<reference evidence="2 3" key="1">
    <citation type="submission" date="2014-06" db="EMBL/GenBank/DDBJ databases">
        <title>Evolutionary Origins and Diversification of the Mycorrhizal Mutualists.</title>
        <authorList>
            <consortium name="DOE Joint Genome Institute"/>
            <consortium name="Mycorrhizal Genomics Consortium"/>
            <person name="Kohler A."/>
            <person name="Kuo A."/>
            <person name="Nagy L.G."/>
            <person name="Floudas D."/>
            <person name="Copeland A."/>
            <person name="Barry K.W."/>
            <person name="Cichocki N."/>
            <person name="Veneault-Fourrey C."/>
            <person name="LaButti K."/>
            <person name="Lindquist E.A."/>
            <person name="Lipzen A."/>
            <person name="Lundell T."/>
            <person name="Morin E."/>
            <person name="Murat C."/>
            <person name="Riley R."/>
            <person name="Ohm R."/>
            <person name="Sun H."/>
            <person name="Tunlid A."/>
            <person name="Henrissat B."/>
            <person name="Grigoriev I.V."/>
            <person name="Hibbett D.S."/>
            <person name="Martin F."/>
        </authorList>
    </citation>
    <scope>NUCLEOTIDE SEQUENCE [LARGE SCALE GENOMIC DNA]</scope>
    <source>
        <strain evidence="2 3">SS14</strain>
    </source>
</reference>
<feature type="region of interest" description="Disordered" evidence="1">
    <location>
        <begin position="45"/>
        <end position="81"/>
    </location>
</feature>
<evidence type="ECO:0000313" key="2">
    <source>
        <dbReference type="EMBL" id="KIJ43333.1"/>
    </source>
</evidence>
<gene>
    <name evidence="2" type="ORF">M422DRAFT_253537</name>
</gene>
<dbReference type="AlphaFoldDB" id="A0A0C9UJW8"/>
<keyword evidence="3" id="KW-1185">Reference proteome</keyword>
<organism evidence="2 3">
    <name type="scientific">Sphaerobolus stellatus (strain SS14)</name>
    <dbReference type="NCBI Taxonomy" id="990650"/>
    <lineage>
        <taxon>Eukaryota</taxon>
        <taxon>Fungi</taxon>
        <taxon>Dikarya</taxon>
        <taxon>Basidiomycota</taxon>
        <taxon>Agaricomycotina</taxon>
        <taxon>Agaricomycetes</taxon>
        <taxon>Phallomycetidae</taxon>
        <taxon>Geastrales</taxon>
        <taxon>Sphaerobolaceae</taxon>
        <taxon>Sphaerobolus</taxon>
    </lineage>
</organism>